<name>A0A1S3J2H6_LINAN</name>
<dbReference type="GeneID" id="106169628"/>
<dbReference type="InterPro" id="IPR029058">
    <property type="entry name" value="AB_hydrolase_fold"/>
</dbReference>
<dbReference type="Gene3D" id="3.40.50.1820">
    <property type="entry name" value="alpha/beta hydrolase"/>
    <property type="match status" value="1"/>
</dbReference>
<dbReference type="InterPro" id="IPR006862">
    <property type="entry name" value="Thio_Ohase/aa_AcTrfase"/>
</dbReference>
<dbReference type="InterPro" id="IPR016662">
    <property type="entry name" value="Acyl-CoA_thioEstase_long-chain"/>
</dbReference>
<evidence type="ECO:0000256" key="2">
    <source>
        <dbReference type="PIRSR" id="PIRSR016521-1"/>
    </source>
</evidence>
<dbReference type="PANTHER" id="PTHR10824:SF4">
    <property type="entry name" value="ACYL-COENZYME A THIOESTERASE 1-LIKE"/>
    <property type="match status" value="1"/>
</dbReference>
<dbReference type="KEGG" id="lak:106169628"/>
<dbReference type="FunFam" id="3.40.50.1820:FF:000024">
    <property type="entry name" value="acyl-coenzyme A thioesterase 4"/>
    <property type="match status" value="1"/>
</dbReference>
<dbReference type="Pfam" id="PF08840">
    <property type="entry name" value="BAAT_C"/>
    <property type="match status" value="1"/>
</dbReference>
<dbReference type="InterPro" id="IPR014940">
    <property type="entry name" value="BAAT_C"/>
</dbReference>
<dbReference type="STRING" id="7574.A0A1S3J2H6"/>
<dbReference type="SUPFAM" id="SSF53474">
    <property type="entry name" value="alpha/beta-Hydrolases"/>
    <property type="match status" value="1"/>
</dbReference>
<sequence length="459" mass="50351">MLRKISSVFGKGHIQLKSVYTNATPKAFVSSCKHMMDGPEICAVPGKVLMDEKVELQIKGLKSGAAVTVKSFLEEKGMKFGAYAHFIANSNGEVNTATSPSLGGSYKGTDAMGLYWSMIPEPGQRNGLRLMKKDVTTPYNVHISLLSGHIDPYSPNNSKVQVPVAETNIERLYMADNVERIPVREGALRGALFVPKGPGTFPGVMDLFGSAGGLIEHRAALLASRGFAVLALAYFAYEDLPDTFLDVDLTYFKEGAEWLSHHPSVTPGGIGVIGTSKGAEIALLMGIHFPQVIKAVVNVSGAAYHVFQAMKFGDEIVQVVDQDLTKLTECEDGLCFKNIFPKEIKEECIIKVELIEAPLLLFFGEDDPSFDAPQSAQIFSKRLHCCGHKDYEIHVYDGAGHLIEPPYAPHCKGSYHKFLGTNMAWGGDAQPHIKAEVHHWKRTLEFFRKHLSAPVFSRL</sequence>
<dbReference type="PANTHER" id="PTHR10824">
    <property type="entry name" value="ACYL-COENZYME A THIOESTERASE-RELATED"/>
    <property type="match status" value="1"/>
</dbReference>
<reference evidence="6" key="1">
    <citation type="submission" date="2025-08" db="UniProtKB">
        <authorList>
            <consortium name="RefSeq"/>
        </authorList>
    </citation>
    <scope>IDENTIFICATION</scope>
    <source>
        <tissue evidence="6">Gonads</tissue>
    </source>
</reference>
<dbReference type="OrthoDB" id="6347013at2759"/>
<dbReference type="PIRSF" id="PIRSF016521">
    <property type="entry name" value="Acyl-CoA_hydro"/>
    <property type="match status" value="1"/>
</dbReference>
<dbReference type="GO" id="GO:0006631">
    <property type="term" value="P:fatty acid metabolic process"/>
    <property type="evidence" value="ECO:0007669"/>
    <property type="project" value="TreeGrafter"/>
</dbReference>
<dbReference type="Proteomes" id="UP000085678">
    <property type="component" value="Unplaced"/>
</dbReference>
<evidence type="ECO:0000313" key="6">
    <source>
        <dbReference type="RefSeq" id="XP_013404605.1"/>
    </source>
</evidence>
<feature type="domain" description="Acyl-CoA thioester hydrolase/bile acid-CoA amino acid N-acetyltransferase" evidence="3">
    <location>
        <begin position="51"/>
        <end position="185"/>
    </location>
</feature>
<keyword evidence="5" id="KW-1185">Reference proteome</keyword>
<evidence type="ECO:0000259" key="4">
    <source>
        <dbReference type="Pfam" id="PF08840"/>
    </source>
</evidence>
<dbReference type="InterPro" id="IPR042490">
    <property type="entry name" value="Thio_Ohase/BAAT_N"/>
</dbReference>
<comment type="similarity">
    <text evidence="1">Belongs to the C/M/P thioester hydrolase family.</text>
</comment>
<protein>
    <submittedName>
        <fullName evidence="6">Acyl-coenzyme A amino acid N-acyltransferase 1 isoform X1</fullName>
    </submittedName>
</protein>
<dbReference type="RefSeq" id="XP_013404605.1">
    <property type="nucleotide sequence ID" value="XM_013549151.1"/>
</dbReference>
<dbReference type="InParanoid" id="A0A1S3J2H6"/>
<feature type="active site" description="Charge relay system" evidence="2">
    <location>
        <position position="367"/>
    </location>
</feature>
<evidence type="ECO:0000259" key="3">
    <source>
        <dbReference type="Pfam" id="PF04775"/>
    </source>
</evidence>
<feature type="active site" description="Charge relay system" evidence="2">
    <location>
        <position position="276"/>
    </location>
</feature>
<dbReference type="GO" id="GO:0006637">
    <property type="term" value="P:acyl-CoA metabolic process"/>
    <property type="evidence" value="ECO:0007669"/>
    <property type="project" value="InterPro"/>
</dbReference>
<evidence type="ECO:0000313" key="5">
    <source>
        <dbReference type="Proteomes" id="UP000085678"/>
    </source>
</evidence>
<gene>
    <name evidence="6" type="primary">LOC106169628</name>
</gene>
<dbReference type="GO" id="GO:0047617">
    <property type="term" value="F:fatty acyl-CoA hydrolase activity"/>
    <property type="evidence" value="ECO:0007669"/>
    <property type="project" value="TreeGrafter"/>
</dbReference>
<dbReference type="AlphaFoldDB" id="A0A1S3J2H6"/>
<dbReference type="Pfam" id="PF04775">
    <property type="entry name" value="Bile_Hydr_Trans"/>
    <property type="match status" value="1"/>
</dbReference>
<evidence type="ECO:0000256" key="1">
    <source>
        <dbReference type="ARBA" id="ARBA00006538"/>
    </source>
</evidence>
<organism evidence="5 6">
    <name type="scientific">Lingula anatina</name>
    <name type="common">Brachiopod</name>
    <name type="synonym">Lingula unguis</name>
    <dbReference type="NCBI Taxonomy" id="7574"/>
    <lineage>
        <taxon>Eukaryota</taxon>
        <taxon>Metazoa</taxon>
        <taxon>Spiralia</taxon>
        <taxon>Lophotrochozoa</taxon>
        <taxon>Brachiopoda</taxon>
        <taxon>Linguliformea</taxon>
        <taxon>Lingulata</taxon>
        <taxon>Lingulida</taxon>
        <taxon>Linguloidea</taxon>
        <taxon>Lingulidae</taxon>
        <taxon>Lingula</taxon>
    </lineage>
</organism>
<proteinExistence type="inferred from homology"/>
<feature type="domain" description="BAAT/Acyl-CoA thioester hydrolase C-terminal" evidence="4">
    <location>
        <begin position="247"/>
        <end position="452"/>
    </location>
</feature>
<dbReference type="Gene3D" id="2.60.40.2240">
    <property type="entry name" value="Acyl-CoA thioester hydrolase/BAAT N-terminal domain"/>
    <property type="match status" value="1"/>
</dbReference>
<accession>A0A1S3J2H6</accession>
<feature type="active site" description="Charge relay system" evidence="2">
    <location>
        <position position="401"/>
    </location>
</feature>